<comment type="caution">
    <text evidence="17">The sequence shown here is derived from an EMBL/GenBank/DDBJ whole genome shotgun (WGS) entry which is preliminary data.</text>
</comment>
<dbReference type="InterPro" id="IPR052290">
    <property type="entry name" value="Sphingo_C9-MT"/>
</dbReference>
<keyword evidence="10" id="KW-0746">Sphingolipid metabolism</keyword>
<keyword evidence="11 16" id="KW-1133">Transmembrane helix</keyword>
<protein>
    <recommendedName>
        <fullName evidence="14">sphingolipid C(9)-methyltransferase</fullName>
        <ecNumber evidence="14">2.1.1.317</ecNumber>
    </recommendedName>
</protein>
<comment type="pathway">
    <text evidence="2">Lipid metabolism; sphingolipid metabolism.</text>
</comment>
<comment type="similarity">
    <text evidence="4">Belongs to the CFA/CMAS family.</text>
</comment>
<dbReference type="GO" id="GO:0008168">
    <property type="term" value="F:methyltransferase activity"/>
    <property type="evidence" value="ECO:0007669"/>
    <property type="project" value="UniProtKB-KW"/>
</dbReference>
<evidence type="ECO:0000313" key="18">
    <source>
        <dbReference type="Proteomes" id="UP000521943"/>
    </source>
</evidence>
<reference evidence="17 18" key="1">
    <citation type="submission" date="2020-07" db="EMBL/GenBank/DDBJ databases">
        <title>Comparative genomics of pyrophilous fungi reveals a link between fire events and developmental genes.</title>
        <authorList>
            <consortium name="DOE Joint Genome Institute"/>
            <person name="Steindorff A.S."/>
            <person name="Carver A."/>
            <person name="Calhoun S."/>
            <person name="Stillman K."/>
            <person name="Liu H."/>
            <person name="Lipzen A."/>
            <person name="Pangilinan J."/>
            <person name="Labutti K."/>
            <person name="Bruns T.D."/>
            <person name="Grigoriev I.V."/>
        </authorList>
    </citation>
    <scope>NUCLEOTIDE SEQUENCE [LARGE SCALE GENOMIC DNA]</scope>
    <source>
        <strain evidence="17 18">CBS 144469</strain>
    </source>
</reference>
<dbReference type="Gene3D" id="3.40.50.150">
    <property type="entry name" value="Vaccinia Virus protein VP39"/>
    <property type="match status" value="1"/>
</dbReference>
<evidence type="ECO:0000256" key="15">
    <source>
        <dbReference type="SAM" id="MobiDB-lite"/>
    </source>
</evidence>
<comment type="subcellular location">
    <subcellularLocation>
        <location evidence="1">Membrane</location>
        <topology evidence="1">Multi-pass membrane protein</topology>
    </subcellularLocation>
</comment>
<keyword evidence="7" id="KW-0808">Transferase</keyword>
<evidence type="ECO:0000256" key="9">
    <source>
        <dbReference type="ARBA" id="ARBA00022692"/>
    </source>
</evidence>
<evidence type="ECO:0000256" key="7">
    <source>
        <dbReference type="ARBA" id="ARBA00022679"/>
    </source>
</evidence>
<evidence type="ECO:0000256" key="1">
    <source>
        <dbReference type="ARBA" id="ARBA00004141"/>
    </source>
</evidence>
<keyword evidence="5" id="KW-0444">Lipid biosynthesis</keyword>
<evidence type="ECO:0000256" key="14">
    <source>
        <dbReference type="ARBA" id="ARBA00039020"/>
    </source>
</evidence>
<dbReference type="OrthoDB" id="412182at2759"/>
<evidence type="ECO:0000256" key="4">
    <source>
        <dbReference type="ARBA" id="ARBA00010815"/>
    </source>
</evidence>
<dbReference type="PANTHER" id="PTHR45197">
    <property type="entry name" value="SYNTHASE, PUTATIVE (AFU_ORTHOLOGUE AFUA_7G04190)-RELATED"/>
    <property type="match status" value="1"/>
</dbReference>
<keyword evidence="18" id="KW-1185">Reference proteome</keyword>
<dbReference type="InterPro" id="IPR029063">
    <property type="entry name" value="SAM-dependent_MTases_sf"/>
</dbReference>
<dbReference type="SUPFAM" id="SSF53335">
    <property type="entry name" value="S-adenosyl-L-methionine-dependent methyltransferases"/>
    <property type="match status" value="1"/>
</dbReference>
<dbReference type="GO" id="GO:0032259">
    <property type="term" value="P:methylation"/>
    <property type="evidence" value="ECO:0007669"/>
    <property type="project" value="UniProtKB-KW"/>
</dbReference>
<dbReference type="GO" id="GO:0016020">
    <property type="term" value="C:membrane"/>
    <property type="evidence" value="ECO:0007669"/>
    <property type="project" value="UniProtKB-SubCell"/>
</dbReference>
<comment type="pathway">
    <text evidence="3">Sphingolipid metabolism.</text>
</comment>
<proteinExistence type="inferred from homology"/>
<feature type="region of interest" description="Disordered" evidence="15">
    <location>
        <begin position="624"/>
        <end position="652"/>
    </location>
</feature>
<keyword evidence="6" id="KW-0489">Methyltransferase</keyword>
<keyword evidence="9 16" id="KW-0812">Transmembrane</keyword>
<dbReference type="Proteomes" id="UP000521943">
    <property type="component" value="Unassembled WGS sequence"/>
</dbReference>
<keyword evidence="13 16" id="KW-0472">Membrane</keyword>
<evidence type="ECO:0000313" key="17">
    <source>
        <dbReference type="EMBL" id="KAF6752805.1"/>
    </source>
</evidence>
<name>A0A8H6HTB4_9AGAR</name>
<dbReference type="EC" id="2.1.1.317" evidence="14"/>
<evidence type="ECO:0000256" key="16">
    <source>
        <dbReference type="SAM" id="Phobius"/>
    </source>
</evidence>
<organism evidence="17 18">
    <name type="scientific">Ephemerocybe angulata</name>
    <dbReference type="NCBI Taxonomy" id="980116"/>
    <lineage>
        <taxon>Eukaryota</taxon>
        <taxon>Fungi</taxon>
        <taxon>Dikarya</taxon>
        <taxon>Basidiomycota</taxon>
        <taxon>Agaricomycotina</taxon>
        <taxon>Agaricomycetes</taxon>
        <taxon>Agaricomycetidae</taxon>
        <taxon>Agaricales</taxon>
        <taxon>Agaricineae</taxon>
        <taxon>Psathyrellaceae</taxon>
        <taxon>Ephemerocybe</taxon>
    </lineage>
</organism>
<evidence type="ECO:0000256" key="3">
    <source>
        <dbReference type="ARBA" id="ARBA00004991"/>
    </source>
</evidence>
<evidence type="ECO:0000256" key="10">
    <source>
        <dbReference type="ARBA" id="ARBA00022919"/>
    </source>
</evidence>
<accession>A0A8H6HTB4</accession>
<keyword evidence="12" id="KW-0443">Lipid metabolism</keyword>
<feature type="transmembrane region" description="Helical" evidence="16">
    <location>
        <begin position="304"/>
        <end position="329"/>
    </location>
</feature>
<gene>
    <name evidence="17" type="ORF">DFP72DRAFT_1132239</name>
</gene>
<feature type="compositionally biased region" description="Basic residues" evidence="15">
    <location>
        <begin position="636"/>
        <end position="649"/>
    </location>
</feature>
<keyword evidence="8" id="KW-0949">S-adenosyl-L-methionine</keyword>
<evidence type="ECO:0000256" key="2">
    <source>
        <dbReference type="ARBA" id="ARBA00004760"/>
    </source>
</evidence>
<dbReference type="PANTHER" id="PTHR45197:SF1">
    <property type="entry name" value="SPHINGOLIPID C9-METHYLTRANSFERASE A-RELATED"/>
    <property type="match status" value="1"/>
</dbReference>
<evidence type="ECO:0000256" key="5">
    <source>
        <dbReference type="ARBA" id="ARBA00022516"/>
    </source>
</evidence>
<evidence type="ECO:0000256" key="6">
    <source>
        <dbReference type="ARBA" id="ARBA00022603"/>
    </source>
</evidence>
<evidence type="ECO:0000256" key="12">
    <source>
        <dbReference type="ARBA" id="ARBA00023098"/>
    </source>
</evidence>
<feature type="compositionally biased region" description="Polar residues" evidence="15">
    <location>
        <begin position="534"/>
        <end position="549"/>
    </location>
</feature>
<dbReference type="AlphaFoldDB" id="A0A8H6HTB4"/>
<feature type="region of interest" description="Disordered" evidence="15">
    <location>
        <begin position="528"/>
        <end position="549"/>
    </location>
</feature>
<sequence length="746" mass="83232">MPRGFLAWQIVDWVWEASPIPPIPPSIFTLLLLSAHDHSSERLYLSALCSARCRRIFVVVVDIFAVVVSATTTSSILECAGTRMARRQHNFPSGKFCALSFAPDGCRAFSRLTFATTKSPSRVEDRPMCGIESRFANERRGIRVLGLCTPTGDRRFDTEAPGRPIAPGGPNCSIFASGHHLGPTARIPGLPSRVEDAGHLGKGRLLRKRAPILRSVAPGVLGQAASARSIAYNQHHQGRRVALFDVGGVGTDRCRGAGLARTRLRCVYSHHVIDHGEADRLPRHQERASLGLGEGSASFGNFHLAFLVVVVPYVVKSLIPLTTVVYWALMSAYGGRKNEKVILPGKDLEEYSTIDDAEVEKWYSGMQKSPMQVFTTRTLWASLMSKANMCDLFQGHSRASSRLAKLNPTFESLKYIICGFLREVIVHSQSWDEEQVWGIAPYVAKFLRASIHLLNLSLGLLGGYVFTGGLLGPRMTPLVSSSTPRRASAPAQQIRRQHLDLQASDSLPSIGRGWEIFVGGRLFRQEPQRRRNQCHSAETSPDSAQSASRRTATTRILSCDCCDYKSPELHQHRFPQNGFAHRCSYLRQVYDLLDDNGTFVFQVAGFRPSWQYSYLPHLGSLHDQVRPSSPVPTPRARSHQPSRVRRPASRSRTSIDVPGVHYSATLYRWYKNWLANKEKVLEKYGETWFRTWSYFLGSATIASRQGSASVFQLTLHKNLNAYHRINGVKNHASIHVKLDKEPSLIE</sequence>
<dbReference type="EMBL" id="JACGCI010000042">
    <property type="protein sequence ID" value="KAF6752805.1"/>
    <property type="molecule type" value="Genomic_DNA"/>
</dbReference>
<feature type="transmembrane region" description="Helical" evidence="16">
    <location>
        <begin position="453"/>
        <end position="472"/>
    </location>
</feature>
<evidence type="ECO:0000256" key="8">
    <source>
        <dbReference type="ARBA" id="ARBA00022691"/>
    </source>
</evidence>
<evidence type="ECO:0000256" key="13">
    <source>
        <dbReference type="ARBA" id="ARBA00023136"/>
    </source>
</evidence>
<dbReference type="GO" id="GO:0006665">
    <property type="term" value="P:sphingolipid metabolic process"/>
    <property type="evidence" value="ECO:0007669"/>
    <property type="project" value="UniProtKB-KW"/>
</dbReference>
<evidence type="ECO:0000256" key="11">
    <source>
        <dbReference type="ARBA" id="ARBA00022989"/>
    </source>
</evidence>